<dbReference type="PROSITE" id="PS50977">
    <property type="entry name" value="HTH_TETR_2"/>
    <property type="match status" value="1"/>
</dbReference>
<feature type="DNA-binding region" description="H-T-H motif" evidence="2">
    <location>
        <begin position="36"/>
        <end position="55"/>
    </location>
</feature>
<keyword evidence="1 2" id="KW-0238">DNA-binding</keyword>
<dbReference type="PANTHER" id="PTHR43479">
    <property type="entry name" value="ACREF/ENVCD OPERON REPRESSOR-RELATED"/>
    <property type="match status" value="1"/>
</dbReference>
<dbReference type="AlphaFoldDB" id="A0A9D1EUY9"/>
<dbReference type="PANTHER" id="PTHR43479:SF11">
    <property type="entry name" value="ACREF_ENVCD OPERON REPRESSOR-RELATED"/>
    <property type="match status" value="1"/>
</dbReference>
<organism evidence="4 5">
    <name type="scientific">Candidatus Limivivens intestinipullorum</name>
    <dbReference type="NCBI Taxonomy" id="2840858"/>
    <lineage>
        <taxon>Bacteria</taxon>
        <taxon>Bacillati</taxon>
        <taxon>Bacillota</taxon>
        <taxon>Clostridia</taxon>
        <taxon>Lachnospirales</taxon>
        <taxon>Lachnospiraceae</taxon>
        <taxon>Lachnospiraceae incertae sedis</taxon>
        <taxon>Candidatus Limivivens</taxon>
    </lineage>
</organism>
<dbReference type="GO" id="GO:0003677">
    <property type="term" value="F:DNA binding"/>
    <property type="evidence" value="ECO:0007669"/>
    <property type="project" value="UniProtKB-UniRule"/>
</dbReference>
<evidence type="ECO:0000313" key="4">
    <source>
        <dbReference type="EMBL" id="HIS32428.1"/>
    </source>
</evidence>
<dbReference type="InterPro" id="IPR001647">
    <property type="entry name" value="HTH_TetR"/>
</dbReference>
<dbReference type="Gene3D" id="1.10.357.10">
    <property type="entry name" value="Tetracycline Repressor, domain 2"/>
    <property type="match status" value="1"/>
</dbReference>
<dbReference type="Pfam" id="PF00440">
    <property type="entry name" value="TetR_N"/>
    <property type="match status" value="1"/>
</dbReference>
<name>A0A9D1EUY9_9FIRM</name>
<comment type="caution">
    <text evidence="4">The sequence shown here is derived from an EMBL/GenBank/DDBJ whole genome shotgun (WGS) entry which is preliminary data.</text>
</comment>
<evidence type="ECO:0000259" key="3">
    <source>
        <dbReference type="PROSITE" id="PS50977"/>
    </source>
</evidence>
<dbReference type="InterPro" id="IPR009057">
    <property type="entry name" value="Homeodomain-like_sf"/>
</dbReference>
<evidence type="ECO:0000313" key="5">
    <source>
        <dbReference type="Proteomes" id="UP000823935"/>
    </source>
</evidence>
<proteinExistence type="predicted"/>
<reference evidence="4" key="1">
    <citation type="submission" date="2020-10" db="EMBL/GenBank/DDBJ databases">
        <authorList>
            <person name="Gilroy R."/>
        </authorList>
    </citation>
    <scope>NUCLEOTIDE SEQUENCE</scope>
    <source>
        <strain evidence="4">CHK190-19873</strain>
    </source>
</reference>
<sequence>MNCCKEKKESLAAARRQEIIRACEELYEAVDYDAISIKEIAKSTSICRSNIYNYYETKEEIFLDILKKEYLLWMEDMKKLLEEDSLRSRSSYCRIIARTARHRPRLLKLISVHYVSIEKNCSLERLTDFKKSMEPFWNMFRESLTVYFPNSSSEKRETFILLAMSLVQGIYSMTSLSEKQLCAMKCANPGYTQPDFEDTFYQALYTLTSELL</sequence>
<dbReference type="EMBL" id="DVIQ01000079">
    <property type="protein sequence ID" value="HIS32428.1"/>
    <property type="molecule type" value="Genomic_DNA"/>
</dbReference>
<evidence type="ECO:0000256" key="1">
    <source>
        <dbReference type="ARBA" id="ARBA00023125"/>
    </source>
</evidence>
<dbReference type="SUPFAM" id="SSF46689">
    <property type="entry name" value="Homeodomain-like"/>
    <property type="match status" value="1"/>
</dbReference>
<feature type="domain" description="HTH tetR-type" evidence="3">
    <location>
        <begin position="13"/>
        <end position="73"/>
    </location>
</feature>
<protein>
    <submittedName>
        <fullName evidence="4">TetR family transcriptional regulator</fullName>
    </submittedName>
</protein>
<reference evidence="4" key="2">
    <citation type="journal article" date="2021" name="PeerJ">
        <title>Extensive microbial diversity within the chicken gut microbiome revealed by metagenomics and culture.</title>
        <authorList>
            <person name="Gilroy R."/>
            <person name="Ravi A."/>
            <person name="Getino M."/>
            <person name="Pursley I."/>
            <person name="Horton D.L."/>
            <person name="Alikhan N.F."/>
            <person name="Baker D."/>
            <person name="Gharbi K."/>
            <person name="Hall N."/>
            <person name="Watson M."/>
            <person name="Adriaenssens E.M."/>
            <person name="Foster-Nyarko E."/>
            <person name="Jarju S."/>
            <person name="Secka A."/>
            <person name="Antonio M."/>
            <person name="Oren A."/>
            <person name="Chaudhuri R.R."/>
            <person name="La Ragione R."/>
            <person name="Hildebrand F."/>
            <person name="Pallen M.J."/>
        </authorList>
    </citation>
    <scope>NUCLEOTIDE SEQUENCE</scope>
    <source>
        <strain evidence="4">CHK190-19873</strain>
    </source>
</reference>
<gene>
    <name evidence="4" type="ORF">IAB44_12935</name>
</gene>
<dbReference type="InterPro" id="IPR041483">
    <property type="entry name" value="TetR_C_34"/>
</dbReference>
<dbReference type="InterPro" id="IPR050624">
    <property type="entry name" value="HTH-type_Tx_Regulator"/>
</dbReference>
<evidence type="ECO:0000256" key="2">
    <source>
        <dbReference type="PROSITE-ProRule" id="PRU00335"/>
    </source>
</evidence>
<dbReference type="Proteomes" id="UP000823935">
    <property type="component" value="Unassembled WGS sequence"/>
</dbReference>
<dbReference type="Pfam" id="PF17929">
    <property type="entry name" value="TetR_C_34"/>
    <property type="match status" value="1"/>
</dbReference>
<accession>A0A9D1EUY9</accession>